<dbReference type="EMBL" id="GGEC01093684">
    <property type="protein sequence ID" value="MBX74168.1"/>
    <property type="molecule type" value="Transcribed_RNA"/>
</dbReference>
<evidence type="ECO:0000313" key="1">
    <source>
        <dbReference type="EMBL" id="MBX74168.1"/>
    </source>
</evidence>
<accession>A0A2P2R4P0</accession>
<proteinExistence type="predicted"/>
<dbReference type="AlphaFoldDB" id="A0A2P2R4P0"/>
<sequence length="24" mass="2588">MLNLELHGKSSPTTARITVFGTLT</sequence>
<reference evidence="1" key="1">
    <citation type="submission" date="2018-02" db="EMBL/GenBank/DDBJ databases">
        <title>Rhizophora mucronata_Transcriptome.</title>
        <authorList>
            <person name="Meera S.P."/>
            <person name="Sreeshan A."/>
            <person name="Augustine A."/>
        </authorList>
    </citation>
    <scope>NUCLEOTIDE SEQUENCE</scope>
    <source>
        <tissue evidence="1">Leaf</tissue>
    </source>
</reference>
<name>A0A2P2R4P0_RHIMU</name>
<organism evidence="1">
    <name type="scientific">Rhizophora mucronata</name>
    <name type="common">Asiatic mangrove</name>
    <dbReference type="NCBI Taxonomy" id="61149"/>
    <lineage>
        <taxon>Eukaryota</taxon>
        <taxon>Viridiplantae</taxon>
        <taxon>Streptophyta</taxon>
        <taxon>Embryophyta</taxon>
        <taxon>Tracheophyta</taxon>
        <taxon>Spermatophyta</taxon>
        <taxon>Magnoliopsida</taxon>
        <taxon>eudicotyledons</taxon>
        <taxon>Gunneridae</taxon>
        <taxon>Pentapetalae</taxon>
        <taxon>rosids</taxon>
        <taxon>fabids</taxon>
        <taxon>Malpighiales</taxon>
        <taxon>Rhizophoraceae</taxon>
        <taxon>Rhizophora</taxon>
    </lineage>
</organism>
<protein>
    <submittedName>
        <fullName evidence="1">Uncharacterized protein</fullName>
    </submittedName>
</protein>